<feature type="domain" description="4Fe-4S ferredoxin-type" evidence="7">
    <location>
        <begin position="316"/>
        <end position="347"/>
    </location>
</feature>
<evidence type="ECO:0000313" key="9">
    <source>
        <dbReference type="Proteomes" id="UP000322619"/>
    </source>
</evidence>
<dbReference type="RefSeq" id="WP_148636449.1">
    <property type="nucleotide sequence ID" value="NZ_VSLA01000002.1"/>
</dbReference>
<evidence type="ECO:0000256" key="6">
    <source>
        <dbReference type="ARBA" id="ARBA00023014"/>
    </source>
</evidence>
<dbReference type="EMBL" id="VSLA01000002">
    <property type="protein sequence ID" value="TYC88373.1"/>
    <property type="molecule type" value="Genomic_DNA"/>
</dbReference>
<evidence type="ECO:0000259" key="7">
    <source>
        <dbReference type="PROSITE" id="PS51379"/>
    </source>
</evidence>
<dbReference type="SUPFAM" id="SSF54862">
    <property type="entry name" value="4Fe-4S ferredoxins"/>
    <property type="match status" value="1"/>
</dbReference>
<organism evidence="8 9">
    <name type="scientific">Acetobacterium wieringae</name>
    <dbReference type="NCBI Taxonomy" id="52694"/>
    <lineage>
        <taxon>Bacteria</taxon>
        <taxon>Bacillati</taxon>
        <taxon>Bacillota</taxon>
        <taxon>Clostridia</taxon>
        <taxon>Eubacteriales</taxon>
        <taxon>Eubacteriaceae</taxon>
        <taxon>Acetobacterium</taxon>
    </lineage>
</organism>
<comment type="caution">
    <text evidence="8">The sequence shown here is derived from an EMBL/GenBank/DDBJ whole genome shotgun (WGS) entry which is preliminary data.</text>
</comment>
<keyword evidence="6" id="KW-0411">Iron-sulfur</keyword>
<dbReference type="PANTHER" id="PTHR24960:SF76">
    <property type="entry name" value="4FE-4S FERREDOXIN-TYPE DOMAIN-CONTAINING PROTEIN"/>
    <property type="match status" value="1"/>
</dbReference>
<proteinExistence type="predicted"/>
<name>A0A5D0WW55_9FIRM</name>
<evidence type="ECO:0000256" key="2">
    <source>
        <dbReference type="ARBA" id="ARBA00013529"/>
    </source>
</evidence>
<dbReference type="InterPro" id="IPR017896">
    <property type="entry name" value="4Fe4S_Fe-S-bd"/>
</dbReference>
<dbReference type="PROSITE" id="PS51379">
    <property type="entry name" value="4FE4S_FER_2"/>
    <property type="match status" value="2"/>
</dbReference>
<evidence type="ECO:0000313" key="8">
    <source>
        <dbReference type="EMBL" id="TYC88373.1"/>
    </source>
</evidence>
<accession>A0A5D0WW55</accession>
<evidence type="ECO:0000256" key="4">
    <source>
        <dbReference type="ARBA" id="ARBA00022723"/>
    </source>
</evidence>
<dbReference type="Gene3D" id="3.30.70.20">
    <property type="match status" value="1"/>
</dbReference>
<dbReference type="GO" id="GO:0046872">
    <property type="term" value="F:metal ion binding"/>
    <property type="evidence" value="ECO:0007669"/>
    <property type="project" value="UniProtKB-KW"/>
</dbReference>
<evidence type="ECO:0000256" key="1">
    <source>
        <dbReference type="ARBA" id="ARBA00003532"/>
    </source>
</evidence>
<dbReference type="Proteomes" id="UP000322619">
    <property type="component" value="Unassembled WGS sequence"/>
</dbReference>
<dbReference type="Pfam" id="PF04015">
    <property type="entry name" value="DUF362"/>
    <property type="match status" value="1"/>
</dbReference>
<dbReference type="PANTHER" id="PTHR24960">
    <property type="entry name" value="PHOTOSYSTEM I IRON-SULFUR CENTER-RELATED"/>
    <property type="match status" value="1"/>
</dbReference>
<keyword evidence="3" id="KW-0004">4Fe-4S</keyword>
<protein>
    <recommendedName>
        <fullName evidence="2">Ferredoxin</fullName>
    </recommendedName>
</protein>
<dbReference type="AlphaFoldDB" id="A0A5D0WW55"/>
<keyword evidence="5" id="KW-0408">Iron</keyword>
<evidence type="ECO:0000256" key="5">
    <source>
        <dbReference type="ARBA" id="ARBA00023004"/>
    </source>
</evidence>
<evidence type="ECO:0000256" key="3">
    <source>
        <dbReference type="ARBA" id="ARBA00022485"/>
    </source>
</evidence>
<sequence>MENKKSRVVIMGCESYDNELVYEKLKAAIELLGGIGQFVNEQERILLKPNLLRGKTPDAAITTHPAVFEAMIRLLKEANCNRISFGDSPGFGAPGGAAKESGLAAIAANYEIPLKEFSHGQQMDFLLGIGTKKFEIAQGVLESDAIISLPKMKTHGLTRITGAIKNQFGCVYGLNKGMSHAHYPNVQSFSKMLVDLNRYLIPKLRLFVMDGIVAMEGNGPASGNPVPMKVLLVSDDPVALDATFARMINLDPTYIPTITYGEEMELGYWSEENIEILGEPFEQFYNPEFDVVRIPVSEGEPSTLSVLKPIQDFIIQKPVVDKEKCIGCGICEASCPVEKKAIRIVERKRRKYPLYFYNRCIRCYCCQEMCPVGAISVKTPLLGKMTIYKNN</sequence>
<dbReference type="GO" id="GO:0051539">
    <property type="term" value="F:4 iron, 4 sulfur cluster binding"/>
    <property type="evidence" value="ECO:0007669"/>
    <property type="project" value="UniProtKB-KW"/>
</dbReference>
<dbReference type="InterPro" id="IPR017900">
    <property type="entry name" value="4Fe4S_Fe_S_CS"/>
</dbReference>
<comment type="function">
    <text evidence="1">Ferredoxins are iron-sulfur proteins that transfer electrons in a wide variety of metabolic reactions.</text>
</comment>
<dbReference type="InterPro" id="IPR007160">
    <property type="entry name" value="DUF362"/>
</dbReference>
<dbReference type="Pfam" id="PF12838">
    <property type="entry name" value="Fer4_7"/>
    <property type="match status" value="1"/>
</dbReference>
<dbReference type="InterPro" id="IPR050157">
    <property type="entry name" value="PSI_iron-sulfur_center"/>
</dbReference>
<dbReference type="PROSITE" id="PS00198">
    <property type="entry name" value="4FE4S_FER_1"/>
    <property type="match status" value="2"/>
</dbReference>
<gene>
    <name evidence="8" type="ORF">FXB42_01800</name>
</gene>
<reference evidence="8 9" key="1">
    <citation type="submission" date="2019-08" db="EMBL/GenBank/DDBJ databases">
        <title>Isolation and enrichment of carboxydotrophic bacteria from anaerobic sludge for the production of bio-based chemicals from syngas.</title>
        <authorList>
            <person name="Antares A.L."/>
            <person name="Moreira J."/>
            <person name="Diender M."/>
            <person name="Parshina S.N."/>
            <person name="Stams A.J.M."/>
            <person name="Alves M."/>
            <person name="Alves J.I."/>
            <person name="Sousa D.Z."/>
        </authorList>
    </citation>
    <scope>NUCLEOTIDE SEQUENCE [LARGE SCALE GENOMIC DNA]</scope>
    <source>
        <strain evidence="8 9">JM</strain>
    </source>
</reference>
<keyword evidence="4" id="KW-0479">Metal-binding</keyword>
<feature type="domain" description="4Fe-4S ferredoxin-type" evidence="7">
    <location>
        <begin position="351"/>
        <end position="380"/>
    </location>
</feature>